<comment type="caution">
    <text evidence="2">The sequence shown here is derived from an EMBL/GenBank/DDBJ whole genome shotgun (WGS) entry which is preliminary data.</text>
</comment>
<proteinExistence type="predicted"/>
<protein>
    <submittedName>
        <fullName evidence="2">Uncharacterized protein</fullName>
    </submittedName>
</protein>
<dbReference type="EMBL" id="JAWDGP010006973">
    <property type="protein sequence ID" value="KAK3732323.1"/>
    <property type="molecule type" value="Genomic_DNA"/>
</dbReference>
<evidence type="ECO:0000313" key="3">
    <source>
        <dbReference type="Proteomes" id="UP001283361"/>
    </source>
</evidence>
<gene>
    <name evidence="2" type="ORF">RRG08_055906</name>
</gene>
<keyword evidence="3" id="KW-1185">Reference proteome</keyword>
<name>A0AAE1CS95_9GAST</name>
<dbReference type="Proteomes" id="UP001283361">
    <property type="component" value="Unassembled WGS sequence"/>
</dbReference>
<feature type="region of interest" description="Disordered" evidence="1">
    <location>
        <begin position="205"/>
        <end position="225"/>
    </location>
</feature>
<reference evidence="2" key="1">
    <citation type="journal article" date="2023" name="G3 (Bethesda)">
        <title>A reference genome for the long-term kleptoplast-retaining sea slug Elysia crispata morphotype clarki.</title>
        <authorList>
            <person name="Eastman K.E."/>
            <person name="Pendleton A.L."/>
            <person name="Shaikh M.A."/>
            <person name="Suttiyut T."/>
            <person name="Ogas R."/>
            <person name="Tomko P."/>
            <person name="Gavelis G."/>
            <person name="Widhalm J.R."/>
            <person name="Wisecaver J.H."/>
        </authorList>
    </citation>
    <scope>NUCLEOTIDE SEQUENCE</scope>
    <source>
        <strain evidence="2">ECLA1</strain>
    </source>
</reference>
<organism evidence="2 3">
    <name type="scientific">Elysia crispata</name>
    <name type="common">lettuce slug</name>
    <dbReference type="NCBI Taxonomy" id="231223"/>
    <lineage>
        <taxon>Eukaryota</taxon>
        <taxon>Metazoa</taxon>
        <taxon>Spiralia</taxon>
        <taxon>Lophotrochozoa</taxon>
        <taxon>Mollusca</taxon>
        <taxon>Gastropoda</taxon>
        <taxon>Heterobranchia</taxon>
        <taxon>Euthyneura</taxon>
        <taxon>Panpulmonata</taxon>
        <taxon>Sacoglossa</taxon>
        <taxon>Placobranchoidea</taxon>
        <taxon>Plakobranchidae</taxon>
        <taxon>Elysia</taxon>
    </lineage>
</organism>
<evidence type="ECO:0000313" key="2">
    <source>
        <dbReference type="EMBL" id="KAK3732323.1"/>
    </source>
</evidence>
<sequence>MRNVSFIVSLEMLNDSDKYATSSTWNRTRTSFVTTQRYTQRLSSENGNTCIGSGRRALGRPPSLYRAYITTKIIAYNSFNSRSPTPICVNYLEGPAGRLFSVTTEHDFRCLLISHYSGLECSVRLPVPKSWPCKIFKIPIERVLQACTIFWTEVHVKNGQNKDVSRCPVPFLFLAIVFKVPRGRPVLYSVKSLLAKFWTSNGTNTKPTPIPRRPEVMPGGMPKCS</sequence>
<accession>A0AAE1CS95</accession>
<dbReference type="AlphaFoldDB" id="A0AAE1CS95"/>
<evidence type="ECO:0000256" key="1">
    <source>
        <dbReference type="SAM" id="MobiDB-lite"/>
    </source>
</evidence>